<evidence type="ECO:0000256" key="1">
    <source>
        <dbReference type="SAM" id="MobiDB-lite"/>
    </source>
</evidence>
<keyword evidence="4" id="KW-1185">Reference proteome</keyword>
<feature type="compositionally biased region" description="Low complexity" evidence="1">
    <location>
        <begin position="417"/>
        <end position="430"/>
    </location>
</feature>
<sequence length="485" mass="51440">MSLNITVLDQSPTFLYYPGREGASSSSWQSTWSGSPDSSYDSSHFQTNIPQEAQGTSSHVTSLFGATVQLDFIGTAVSVYGQGTAGAYTTTLDGGNADSGTPSGSMLATYGGLSDAKHTIMLKVTQAQPLSLSYATFTVRSDVAPTSVVNSTEIAVESGATNSFFSTFGSGFNNQRSDNGYTRIDTQTSGDQFSFSCSNTSALFIYGTTNYDHQTYSVELDPPAGTSQGARTFNGTSKWFVLNNLLFWEAGLDETKTYQVKLTNLIDGKYTDLHSAVMMRLPVHAEVSASSPQSSSTGSPFVSASHSVGKTVGIAVGVVVPLIAIIICAFILQLRYNRKKKARILEEIDPPYPKDTPLADSATPLSHIPHPNVHPNGSHQGSYGTLFQQSWCSAEQLCHRPGARGTSHPEFSAQPVAAGSTSSSAAESSSRLAIHAAPQSSGRKPEKDPVASTPTPRQEADAGRVPTDDTLVEAVPPSYDPAWAN</sequence>
<dbReference type="EMBL" id="JACAZI010000007">
    <property type="protein sequence ID" value="KAF7356694.1"/>
    <property type="molecule type" value="Genomic_DNA"/>
</dbReference>
<keyword evidence="2" id="KW-1133">Transmembrane helix</keyword>
<evidence type="ECO:0000313" key="3">
    <source>
        <dbReference type="EMBL" id="KAF7356694.1"/>
    </source>
</evidence>
<feature type="region of interest" description="Disordered" evidence="1">
    <location>
        <begin position="402"/>
        <end position="485"/>
    </location>
</feature>
<dbReference type="AlphaFoldDB" id="A0A8H7CZU1"/>
<dbReference type="OrthoDB" id="2576334at2759"/>
<feature type="region of interest" description="Disordered" evidence="1">
    <location>
        <begin position="349"/>
        <end position="381"/>
    </location>
</feature>
<evidence type="ECO:0000256" key="2">
    <source>
        <dbReference type="SAM" id="Phobius"/>
    </source>
</evidence>
<keyword evidence="2" id="KW-0472">Membrane</keyword>
<evidence type="ECO:0000313" key="4">
    <source>
        <dbReference type="Proteomes" id="UP000620124"/>
    </source>
</evidence>
<dbReference type="Gene3D" id="2.60.120.260">
    <property type="entry name" value="Galactose-binding domain-like"/>
    <property type="match status" value="1"/>
</dbReference>
<accession>A0A8H7CZU1</accession>
<protein>
    <submittedName>
        <fullName evidence="3">Uncharacterized protein</fullName>
    </submittedName>
</protein>
<proteinExistence type="predicted"/>
<name>A0A8H7CZU1_9AGAR</name>
<keyword evidence="2" id="KW-0812">Transmembrane</keyword>
<organism evidence="3 4">
    <name type="scientific">Mycena venus</name>
    <dbReference type="NCBI Taxonomy" id="2733690"/>
    <lineage>
        <taxon>Eukaryota</taxon>
        <taxon>Fungi</taxon>
        <taxon>Dikarya</taxon>
        <taxon>Basidiomycota</taxon>
        <taxon>Agaricomycotina</taxon>
        <taxon>Agaricomycetes</taxon>
        <taxon>Agaricomycetidae</taxon>
        <taxon>Agaricales</taxon>
        <taxon>Marasmiineae</taxon>
        <taxon>Mycenaceae</taxon>
        <taxon>Mycena</taxon>
    </lineage>
</organism>
<comment type="caution">
    <text evidence="3">The sequence shown here is derived from an EMBL/GenBank/DDBJ whole genome shotgun (WGS) entry which is preliminary data.</text>
</comment>
<dbReference type="Proteomes" id="UP000620124">
    <property type="component" value="Unassembled WGS sequence"/>
</dbReference>
<gene>
    <name evidence="3" type="ORF">MVEN_01004100</name>
</gene>
<feature type="transmembrane region" description="Helical" evidence="2">
    <location>
        <begin position="312"/>
        <end position="334"/>
    </location>
</feature>
<reference evidence="3" key="1">
    <citation type="submission" date="2020-05" db="EMBL/GenBank/DDBJ databases">
        <title>Mycena genomes resolve the evolution of fungal bioluminescence.</title>
        <authorList>
            <person name="Tsai I.J."/>
        </authorList>
    </citation>
    <scope>NUCLEOTIDE SEQUENCE</scope>
    <source>
        <strain evidence="3">CCC161011</strain>
    </source>
</reference>